<dbReference type="GO" id="GO:0003887">
    <property type="term" value="F:DNA-directed DNA polymerase activity"/>
    <property type="evidence" value="ECO:0007669"/>
    <property type="project" value="UniProtKB-EC"/>
</dbReference>
<keyword evidence="5" id="KW-0808">Transferase</keyword>
<dbReference type="GO" id="GO:0003676">
    <property type="term" value="F:nucleic acid binding"/>
    <property type="evidence" value="ECO:0007669"/>
    <property type="project" value="InterPro"/>
</dbReference>
<keyword evidence="5" id="KW-0548">Nucleotidyltransferase</keyword>
<dbReference type="NCBIfam" id="NF005927">
    <property type="entry name" value="PRK07942.1"/>
    <property type="match status" value="1"/>
</dbReference>
<evidence type="ECO:0000256" key="3">
    <source>
        <dbReference type="ARBA" id="ARBA00022839"/>
    </source>
</evidence>
<evidence type="ECO:0000313" key="6">
    <source>
        <dbReference type="Proteomes" id="UP000573729"/>
    </source>
</evidence>
<comment type="caution">
    <text evidence="5">The sequence shown here is derived from an EMBL/GenBank/DDBJ whole genome shotgun (WGS) entry which is preliminary data.</text>
</comment>
<evidence type="ECO:0000313" key="5">
    <source>
        <dbReference type="EMBL" id="MBB4667030.1"/>
    </source>
</evidence>
<evidence type="ECO:0000256" key="2">
    <source>
        <dbReference type="ARBA" id="ARBA00022801"/>
    </source>
</evidence>
<dbReference type="PANTHER" id="PTHR30231:SF4">
    <property type="entry name" value="PROTEIN NEN2"/>
    <property type="match status" value="1"/>
</dbReference>
<dbReference type="InterPro" id="IPR012337">
    <property type="entry name" value="RNaseH-like_sf"/>
</dbReference>
<dbReference type="AlphaFoldDB" id="A0A7W7BQL2"/>
<name>A0A7W7BQL2_9MICO</name>
<dbReference type="Pfam" id="PF00929">
    <property type="entry name" value="RNase_T"/>
    <property type="match status" value="1"/>
</dbReference>
<keyword evidence="6" id="KW-1185">Reference proteome</keyword>
<dbReference type="SMART" id="SM00479">
    <property type="entry name" value="EXOIII"/>
    <property type="match status" value="1"/>
</dbReference>
<dbReference type="GO" id="GO:0008408">
    <property type="term" value="F:3'-5' exonuclease activity"/>
    <property type="evidence" value="ECO:0007669"/>
    <property type="project" value="TreeGrafter"/>
</dbReference>
<dbReference type="CDD" id="cd06127">
    <property type="entry name" value="DEDDh"/>
    <property type="match status" value="1"/>
</dbReference>
<dbReference type="SUPFAM" id="SSF53098">
    <property type="entry name" value="Ribonuclease H-like"/>
    <property type="match status" value="1"/>
</dbReference>
<evidence type="ECO:0000259" key="4">
    <source>
        <dbReference type="SMART" id="SM00479"/>
    </source>
</evidence>
<dbReference type="InterPro" id="IPR013520">
    <property type="entry name" value="Ribonucl_H"/>
</dbReference>
<accession>A0A7W7BQL2</accession>
<dbReference type="InterPro" id="IPR036397">
    <property type="entry name" value="RNaseH_sf"/>
</dbReference>
<dbReference type="PANTHER" id="PTHR30231">
    <property type="entry name" value="DNA POLYMERASE III SUBUNIT EPSILON"/>
    <property type="match status" value="1"/>
</dbReference>
<dbReference type="Gene3D" id="3.30.420.10">
    <property type="entry name" value="Ribonuclease H-like superfamily/Ribonuclease H"/>
    <property type="match status" value="1"/>
</dbReference>
<evidence type="ECO:0000256" key="1">
    <source>
        <dbReference type="ARBA" id="ARBA00022722"/>
    </source>
</evidence>
<organism evidence="5 6">
    <name type="scientific">Microbacterium marinum</name>
    <dbReference type="NCBI Taxonomy" id="421115"/>
    <lineage>
        <taxon>Bacteria</taxon>
        <taxon>Bacillati</taxon>
        <taxon>Actinomycetota</taxon>
        <taxon>Actinomycetes</taxon>
        <taxon>Micrococcales</taxon>
        <taxon>Microbacteriaceae</taxon>
        <taxon>Microbacterium</taxon>
    </lineage>
</organism>
<dbReference type="Proteomes" id="UP000573729">
    <property type="component" value="Unassembled WGS sequence"/>
</dbReference>
<proteinExistence type="predicted"/>
<sequence>MSARTASELFVFDTETTGVDATTDRIVTAYAAVIGPDGHVRREVNLVVDPGVEIPAGAAAVHGYTNERARAEANASPASAVALLINLITTECAIGGRPLVVHNASYDLTLLEAERRRHAPAVPPLRFAPPTHPISAQNQAVRVIDTLVLDKKIDPYRRGKRTLTVMAEHYSVPLSAEDAHNASSDAVAAGRIAQRLLRHKAVAALSLDTLHARQVGWRERQCESLQAYFRKTDPTAVVRPEWPLLPL</sequence>
<keyword evidence="3" id="KW-0269">Exonuclease</keyword>
<dbReference type="GO" id="GO:0005829">
    <property type="term" value="C:cytosol"/>
    <property type="evidence" value="ECO:0007669"/>
    <property type="project" value="TreeGrafter"/>
</dbReference>
<feature type="domain" description="Exonuclease" evidence="4">
    <location>
        <begin position="8"/>
        <end position="202"/>
    </location>
</feature>
<dbReference type="RefSeq" id="WP_184217143.1">
    <property type="nucleotide sequence ID" value="NZ_JACHMD010000001.1"/>
</dbReference>
<reference evidence="5 6" key="1">
    <citation type="submission" date="2020-08" db="EMBL/GenBank/DDBJ databases">
        <title>Sequencing the genomes of 1000 actinobacteria strains.</title>
        <authorList>
            <person name="Klenk H.-P."/>
        </authorList>
    </citation>
    <scope>NUCLEOTIDE SEQUENCE [LARGE SCALE GENOMIC DNA]</scope>
    <source>
        <strain evidence="5 6">DSM 24947</strain>
    </source>
</reference>
<dbReference type="EMBL" id="JACHMD010000001">
    <property type="protein sequence ID" value="MBB4667030.1"/>
    <property type="molecule type" value="Genomic_DNA"/>
</dbReference>
<keyword evidence="1" id="KW-0540">Nuclease</keyword>
<protein>
    <submittedName>
        <fullName evidence="5">DNA polymerase-3 subunit epsilon</fullName>
        <ecNumber evidence="5">2.7.7.7</ecNumber>
    </submittedName>
</protein>
<dbReference type="EC" id="2.7.7.7" evidence="5"/>
<keyword evidence="2" id="KW-0378">Hydrolase</keyword>
<gene>
    <name evidence="5" type="ORF">BKA24_001739</name>
</gene>